<evidence type="ECO:0000256" key="6">
    <source>
        <dbReference type="SAM" id="Phobius"/>
    </source>
</evidence>
<dbReference type="PANTHER" id="PTHR43461:SF1">
    <property type="entry name" value="TRANSMEMBRANE PROTEIN 256"/>
    <property type="match status" value="1"/>
</dbReference>
<sequence>MIFVGISGCFSVLFGAWLAHGGQSLASNVQSSLSTALQYQLFHTITLLVCLVWAKIKPPSKPVIIACICFLLGILCFSCTIYIKLIFEVPLLGKLTPIGGMSFALAWLMLALEGKNNL</sequence>
<feature type="transmembrane region" description="Helical" evidence="6">
    <location>
        <begin position="37"/>
        <end position="56"/>
    </location>
</feature>
<dbReference type="PANTHER" id="PTHR43461">
    <property type="entry name" value="TRANSMEMBRANE PROTEIN 256"/>
    <property type="match status" value="1"/>
</dbReference>
<comment type="similarity">
    <text evidence="2">Belongs to the UPF0382 family.</text>
</comment>
<keyword evidence="8" id="KW-1185">Reference proteome</keyword>
<gene>
    <name evidence="7" type="ORF">GCM10009111_16120</name>
</gene>
<reference evidence="8" key="1">
    <citation type="journal article" date="2019" name="Int. J. Syst. Evol. Microbiol.">
        <title>The Global Catalogue of Microorganisms (GCM) 10K type strain sequencing project: providing services to taxonomists for standard genome sequencing and annotation.</title>
        <authorList>
            <consortium name="The Broad Institute Genomics Platform"/>
            <consortium name="The Broad Institute Genome Sequencing Center for Infectious Disease"/>
            <person name="Wu L."/>
            <person name="Ma J."/>
        </authorList>
    </citation>
    <scope>NUCLEOTIDE SEQUENCE [LARGE SCALE GENOMIC DNA]</scope>
    <source>
        <strain evidence="8">JCM 15608</strain>
    </source>
</reference>
<evidence type="ECO:0000256" key="3">
    <source>
        <dbReference type="ARBA" id="ARBA00022692"/>
    </source>
</evidence>
<evidence type="ECO:0000313" key="7">
    <source>
        <dbReference type="EMBL" id="GAA0816406.1"/>
    </source>
</evidence>
<protein>
    <submittedName>
        <fullName evidence="7">DUF423 domain-containing protein</fullName>
    </submittedName>
</protein>
<evidence type="ECO:0000256" key="5">
    <source>
        <dbReference type="ARBA" id="ARBA00023136"/>
    </source>
</evidence>
<accession>A0ABP3WFL3</accession>
<dbReference type="InterPro" id="IPR006696">
    <property type="entry name" value="DUF423"/>
</dbReference>
<organism evidence="7 8">
    <name type="scientific">Colwellia asteriadis</name>
    <dbReference type="NCBI Taxonomy" id="517723"/>
    <lineage>
        <taxon>Bacteria</taxon>
        <taxon>Pseudomonadati</taxon>
        <taxon>Pseudomonadota</taxon>
        <taxon>Gammaproteobacteria</taxon>
        <taxon>Alteromonadales</taxon>
        <taxon>Colwelliaceae</taxon>
        <taxon>Colwellia</taxon>
    </lineage>
</organism>
<keyword evidence="3 6" id="KW-0812">Transmembrane</keyword>
<evidence type="ECO:0000313" key="8">
    <source>
        <dbReference type="Proteomes" id="UP001500021"/>
    </source>
</evidence>
<evidence type="ECO:0000256" key="2">
    <source>
        <dbReference type="ARBA" id="ARBA00009694"/>
    </source>
</evidence>
<comment type="caution">
    <text evidence="7">The sequence shown here is derived from an EMBL/GenBank/DDBJ whole genome shotgun (WGS) entry which is preliminary data.</text>
</comment>
<dbReference type="Proteomes" id="UP001500021">
    <property type="component" value="Unassembled WGS sequence"/>
</dbReference>
<comment type="subcellular location">
    <subcellularLocation>
        <location evidence="1">Membrane</location>
        <topology evidence="1">Multi-pass membrane protein</topology>
    </subcellularLocation>
</comment>
<keyword evidence="4 6" id="KW-1133">Transmembrane helix</keyword>
<dbReference type="EMBL" id="BAAAFA010000005">
    <property type="protein sequence ID" value="GAA0816406.1"/>
    <property type="molecule type" value="Genomic_DNA"/>
</dbReference>
<feature type="transmembrane region" description="Helical" evidence="6">
    <location>
        <begin position="95"/>
        <end position="112"/>
    </location>
</feature>
<dbReference type="Pfam" id="PF04241">
    <property type="entry name" value="DUF423"/>
    <property type="match status" value="1"/>
</dbReference>
<evidence type="ECO:0000256" key="4">
    <source>
        <dbReference type="ARBA" id="ARBA00022989"/>
    </source>
</evidence>
<evidence type="ECO:0000256" key="1">
    <source>
        <dbReference type="ARBA" id="ARBA00004141"/>
    </source>
</evidence>
<feature type="transmembrane region" description="Helical" evidence="6">
    <location>
        <begin position="63"/>
        <end position="83"/>
    </location>
</feature>
<name>A0ABP3WFL3_9GAMM</name>
<proteinExistence type="inferred from homology"/>
<keyword evidence="5 6" id="KW-0472">Membrane</keyword>